<evidence type="ECO:0000259" key="9">
    <source>
        <dbReference type="PROSITE" id="PS50113"/>
    </source>
</evidence>
<dbReference type="PANTHER" id="PTHR43304:SF1">
    <property type="entry name" value="PAC DOMAIN-CONTAINING PROTEIN"/>
    <property type="match status" value="1"/>
</dbReference>
<dbReference type="Pfam" id="PF13682">
    <property type="entry name" value="CZB"/>
    <property type="match status" value="1"/>
</dbReference>
<dbReference type="CDD" id="cd00082">
    <property type="entry name" value="HisKA"/>
    <property type="match status" value="1"/>
</dbReference>
<dbReference type="Pfam" id="PF00512">
    <property type="entry name" value="HisKA"/>
    <property type="match status" value="1"/>
</dbReference>
<dbReference type="SMART" id="SM00091">
    <property type="entry name" value="PAS"/>
    <property type="match status" value="4"/>
</dbReference>
<comment type="caution">
    <text evidence="10">The sequence shown here is derived from an EMBL/GenBank/DDBJ whole genome shotgun (WGS) entry which is preliminary data.</text>
</comment>
<keyword evidence="6" id="KW-0175">Coiled coil</keyword>
<dbReference type="Gene3D" id="1.10.287.130">
    <property type="match status" value="1"/>
</dbReference>
<dbReference type="InterPro" id="IPR013656">
    <property type="entry name" value="PAS_4"/>
</dbReference>
<dbReference type="AlphaFoldDB" id="A0A7K1S992"/>
<dbReference type="InterPro" id="IPR005467">
    <property type="entry name" value="His_kinase_dom"/>
</dbReference>
<comment type="catalytic activity">
    <reaction evidence="1">
        <text>ATP + protein L-histidine = ADP + protein N-phospho-L-histidine.</text>
        <dbReference type="EC" id="2.7.13.3"/>
    </reaction>
</comment>
<dbReference type="NCBIfam" id="TIGR00229">
    <property type="entry name" value="sensory_box"/>
    <property type="match status" value="1"/>
</dbReference>
<name>A0A7K1S992_9BACT</name>
<dbReference type="GO" id="GO:0000155">
    <property type="term" value="F:phosphorelay sensor kinase activity"/>
    <property type="evidence" value="ECO:0007669"/>
    <property type="project" value="InterPro"/>
</dbReference>
<keyword evidence="3" id="KW-0597">Phosphoprotein</keyword>
<feature type="domain" description="Histidine kinase" evidence="7">
    <location>
        <begin position="733"/>
        <end position="964"/>
    </location>
</feature>
<proteinExistence type="predicted"/>
<evidence type="ECO:0000256" key="2">
    <source>
        <dbReference type="ARBA" id="ARBA00012438"/>
    </source>
</evidence>
<dbReference type="InterPro" id="IPR003594">
    <property type="entry name" value="HATPase_dom"/>
</dbReference>
<evidence type="ECO:0000256" key="6">
    <source>
        <dbReference type="SAM" id="Coils"/>
    </source>
</evidence>
<dbReference type="EC" id="2.7.13.3" evidence="2"/>
<keyword evidence="5" id="KW-0418">Kinase</keyword>
<dbReference type="InterPro" id="IPR036890">
    <property type="entry name" value="HATPase_C_sf"/>
</dbReference>
<dbReference type="Gene3D" id="3.30.565.10">
    <property type="entry name" value="Histidine kinase-like ATPase, C-terminal domain"/>
    <property type="match status" value="1"/>
</dbReference>
<evidence type="ECO:0000313" key="11">
    <source>
        <dbReference type="Proteomes" id="UP000436006"/>
    </source>
</evidence>
<dbReference type="InterPro" id="IPR036097">
    <property type="entry name" value="HisK_dim/P_sf"/>
</dbReference>
<dbReference type="RefSeq" id="WP_157584563.1">
    <property type="nucleotide sequence ID" value="NZ_WPIN01000003.1"/>
</dbReference>
<dbReference type="Pfam" id="PF02518">
    <property type="entry name" value="HATPase_c"/>
    <property type="match status" value="1"/>
</dbReference>
<evidence type="ECO:0000259" key="7">
    <source>
        <dbReference type="PROSITE" id="PS50109"/>
    </source>
</evidence>
<gene>
    <name evidence="10" type="ORF">GO755_09795</name>
</gene>
<evidence type="ECO:0000313" key="10">
    <source>
        <dbReference type="EMBL" id="MVM30325.1"/>
    </source>
</evidence>
<accession>A0A7K1S992</accession>
<dbReference type="InterPro" id="IPR025991">
    <property type="entry name" value="Chemoreceptor_zinc-bind_dom"/>
</dbReference>
<dbReference type="SMART" id="SM00387">
    <property type="entry name" value="HATPase_c"/>
    <property type="match status" value="1"/>
</dbReference>
<evidence type="ECO:0000256" key="1">
    <source>
        <dbReference type="ARBA" id="ARBA00000085"/>
    </source>
</evidence>
<dbReference type="InterPro" id="IPR052162">
    <property type="entry name" value="Sensor_kinase/Photoreceptor"/>
</dbReference>
<evidence type="ECO:0000256" key="3">
    <source>
        <dbReference type="ARBA" id="ARBA00022553"/>
    </source>
</evidence>
<dbReference type="SUPFAM" id="SSF55874">
    <property type="entry name" value="ATPase domain of HSP90 chaperone/DNA topoisomerase II/histidine kinase"/>
    <property type="match status" value="1"/>
</dbReference>
<keyword evidence="4" id="KW-0808">Transferase</keyword>
<dbReference type="SMART" id="SM00388">
    <property type="entry name" value="HisKA"/>
    <property type="match status" value="1"/>
</dbReference>
<dbReference type="PROSITE" id="PS50109">
    <property type="entry name" value="HIS_KIN"/>
    <property type="match status" value="1"/>
</dbReference>
<dbReference type="FunFam" id="3.30.565.10:FF:000006">
    <property type="entry name" value="Sensor histidine kinase WalK"/>
    <property type="match status" value="1"/>
</dbReference>
<dbReference type="Proteomes" id="UP000436006">
    <property type="component" value="Unassembled WGS sequence"/>
</dbReference>
<dbReference type="SUPFAM" id="SSF55785">
    <property type="entry name" value="PYP-like sensor domain (PAS domain)"/>
    <property type="match status" value="4"/>
</dbReference>
<feature type="coiled-coil region" evidence="6">
    <location>
        <begin position="65"/>
        <end position="115"/>
    </location>
</feature>
<dbReference type="InterPro" id="IPR004358">
    <property type="entry name" value="Sig_transdc_His_kin-like_C"/>
</dbReference>
<dbReference type="Pfam" id="PF08448">
    <property type="entry name" value="PAS_4"/>
    <property type="match status" value="2"/>
</dbReference>
<dbReference type="SUPFAM" id="SSF47384">
    <property type="entry name" value="Homodimeric domain of signal transducing histidine kinase"/>
    <property type="match status" value="1"/>
</dbReference>
<feature type="domain" description="PAC" evidence="9">
    <location>
        <begin position="623"/>
        <end position="676"/>
    </location>
</feature>
<feature type="coiled-coil region" evidence="6">
    <location>
        <begin position="678"/>
        <end position="716"/>
    </location>
</feature>
<dbReference type="PRINTS" id="PR00344">
    <property type="entry name" value="BCTRLSENSOR"/>
</dbReference>
<dbReference type="PROSITE" id="PS50112">
    <property type="entry name" value="PAS"/>
    <property type="match status" value="1"/>
</dbReference>
<dbReference type="InterPro" id="IPR000700">
    <property type="entry name" value="PAS-assoc_C"/>
</dbReference>
<evidence type="ECO:0000256" key="5">
    <source>
        <dbReference type="ARBA" id="ARBA00022777"/>
    </source>
</evidence>
<dbReference type="Gene3D" id="1.20.120.30">
    <property type="entry name" value="Aspartate receptor, ligand-binding domain"/>
    <property type="match status" value="1"/>
</dbReference>
<organism evidence="10 11">
    <name type="scientific">Spirosoma arboris</name>
    <dbReference type="NCBI Taxonomy" id="2682092"/>
    <lineage>
        <taxon>Bacteria</taxon>
        <taxon>Pseudomonadati</taxon>
        <taxon>Bacteroidota</taxon>
        <taxon>Cytophagia</taxon>
        <taxon>Cytophagales</taxon>
        <taxon>Cytophagaceae</taxon>
        <taxon>Spirosoma</taxon>
    </lineage>
</organism>
<dbReference type="InterPro" id="IPR003661">
    <property type="entry name" value="HisK_dim/P_dom"/>
</dbReference>
<evidence type="ECO:0000259" key="8">
    <source>
        <dbReference type="PROSITE" id="PS50112"/>
    </source>
</evidence>
<keyword evidence="11" id="KW-1185">Reference proteome</keyword>
<feature type="domain" description="PAS" evidence="8">
    <location>
        <begin position="547"/>
        <end position="618"/>
    </location>
</feature>
<dbReference type="CDD" id="cd00130">
    <property type="entry name" value="PAS"/>
    <property type="match status" value="1"/>
</dbReference>
<dbReference type="Gene3D" id="3.30.450.20">
    <property type="entry name" value="PAS domain"/>
    <property type="match status" value="4"/>
</dbReference>
<dbReference type="PROSITE" id="PS50113">
    <property type="entry name" value="PAC"/>
    <property type="match status" value="2"/>
</dbReference>
<dbReference type="Pfam" id="PF13188">
    <property type="entry name" value="PAS_8"/>
    <property type="match status" value="1"/>
</dbReference>
<reference evidence="10 11" key="1">
    <citation type="submission" date="2019-12" db="EMBL/GenBank/DDBJ databases">
        <title>Spirosoma sp. HMF4905 genome sequencing and assembly.</title>
        <authorList>
            <person name="Kang H."/>
            <person name="Cha I."/>
            <person name="Kim H."/>
            <person name="Joh K."/>
        </authorList>
    </citation>
    <scope>NUCLEOTIDE SEQUENCE [LARGE SCALE GENOMIC DNA]</scope>
    <source>
        <strain evidence="10 11">HMF4905</strain>
    </source>
</reference>
<protein>
    <recommendedName>
        <fullName evidence="2">histidine kinase</fullName>
        <ecNumber evidence="2">2.7.13.3</ecNumber>
    </recommendedName>
</protein>
<dbReference type="PANTHER" id="PTHR43304">
    <property type="entry name" value="PHYTOCHROME-LIKE PROTEIN CPH1"/>
    <property type="match status" value="1"/>
</dbReference>
<dbReference type="InterPro" id="IPR000014">
    <property type="entry name" value="PAS"/>
</dbReference>
<evidence type="ECO:0000256" key="4">
    <source>
        <dbReference type="ARBA" id="ARBA00022679"/>
    </source>
</evidence>
<dbReference type="EMBL" id="WPIN01000003">
    <property type="protein sequence ID" value="MVM30325.1"/>
    <property type="molecule type" value="Genomic_DNA"/>
</dbReference>
<dbReference type="Gene3D" id="2.10.70.100">
    <property type="match status" value="1"/>
</dbReference>
<dbReference type="InterPro" id="IPR035965">
    <property type="entry name" value="PAS-like_dom_sf"/>
</dbReference>
<sequence>MLPTLDFQQAKANHLLFKSRLRAILYGEGDASDTRVLSQYACAVGKWLYTHALIHYESIPEVYKLEEVHGQLHRLARELVNLYQQGNVTEARLGLSEMEQRADQVVDLLQIVEAKVKAIDSSPDMAVKPDEPTDGNQALQALLAQNELLNSQIRQQADQSLYNFFMQAPASFCILRGPDHVYELANPEYQQLIGGRNPLGQPIRQALPELEGQGFYELLDTVYTTQRPFAGKNVQLTLLNVSGQSRVAYVDFIYQPTIDSQGKTDGILVFAYEVTEQVLARQTIEKSEYRFRSLVEEAPVATCLLTGRELRIEVANQSILAIWGKGREVIGKPLAMAVPELEGQPFLHILDDVFTTAKAYSASNALVTHKIDGVLKDVYVDFDYKPLLGTDGLVASILVTATNVTDKVIASRKLEESEVRFRTIVEQAPVAIALLSGKDMIVETANEAVLASWGKDATILGKPIRQALPELEGQPFLALLSQVYSTGELYSAYAAPARLMINGKLEDVYYDFIYTPIRNVEGIVTGVMVLATVVTEQVLARQKVERAEASLRGAVELAELGTWQIDLTTGILDYSERLRAWCGIGPDEIITIERAYRPIREEDRPLVKASMTHAMTPGTNGIYDVEYTLDATQAGRERIIHAQGKAFFDEEGKAYTISGTAQDVTEQRSIQLALEHRVQERTEELAATNEELAAINEELTAASEEIVKANKGLEEANLHLTRSNQNLQQFAYIASHDLQEPLRKIQQFGDLLRNRYETSFGEGLVYLERMQSAASRMSLLIKDLLSFSRISTRQVVTASVSLSQVVDEALDNLSVAIGETNAHIEVDALPTVQGDASQLGQLFLNLLSNAIKFSRKSQSGESTVPHITVRATALRAEDLPVSVKPARQTMAYLRIDVADNGIGFDEKYRDRIFQVFQRLHGKNEFAGTGVGLAICEKVVVNHGGAITATSKPGSGATFSVYLPL</sequence>
<feature type="domain" description="PAC" evidence="9">
    <location>
        <begin position="232"/>
        <end position="286"/>
    </location>
</feature>